<accession>A0A2S4WBB5</accession>
<proteinExistence type="predicted"/>
<evidence type="ECO:0000313" key="1">
    <source>
        <dbReference type="EMBL" id="POW19032.1"/>
    </source>
</evidence>
<dbReference type="EMBL" id="PKSM01000056">
    <property type="protein sequence ID" value="POW19032.1"/>
    <property type="molecule type" value="Genomic_DNA"/>
</dbReference>
<comment type="caution">
    <text evidence="1">The sequence shown here is derived from an EMBL/GenBank/DDBJ whole genome shotgun (WGS) entry which is preliminary data.</text>
</comment>
<reference evidence="2" key="3">
    <citation type="journal article" date="2018" name="Mol. Plant Microbe Interact.">
        <title>Genome sequence resources for the wheat stripe rust pathogen (Puccinia striiformis f. sp. tritici) and the barley stripe rust pathogen (Puccinia striiformis f. sp. hordei).</title>
        <authorList>
            <person name="Xia C."/>
            <person name="Wang M."/>
            <person name="Yin C."/>
            <person name="Cornejo O.E."/>
            <person name="Hulbert S.H."/>
            <person name="Chen X."/>
        </authorList>
    </citation>
    <scope>NUCLEOTIDE SEQUENCE [LARGE SCALE GENOMIC DNA]</scope>
    <source>
        <strain evidence="2">93TX-2</strain>
    </source>
</reference>
<reference evidence="1 2" key="1">
    <citation type="submission" date="2017-12" db="EMBL/GenBank/DDBJ databases">
        <title>Gene loss provides genomic basis for host adaptation in cereal stripe rust fungi.</title>
        <authorList>
            <person name="Xia C."/>
        </authorList>
    </citation>
    <scope>NUCLEOTIDE SEQUENCE [LARGE SCALE GENOMIC DNA]</scope>
    <source>
        <strain evidence="1 2">93TX-2</strain>
    </source>
</reference>
<gene>
    <name evidence="1" type="ORF">PSHT_05186</name>
</gene>
<dbReference type="AlphaFoldDB" id="A0A2S4WBB5"/>
<evidence type="ECO:0000313" key="2">
    <source>
        <dbReference type="Proteomes" id="UP000238274"/>
    </source>
</evidence>
<dbReference type="Proteomes" id="UP000238274">
    <property type="component" value="Unassembled WGS sequence"/>
</dbReference>
<keyword evidence="2" id="KW-1185">Reference proteome</keyword>
<sequence length="33" mass="4019">MKRRFMDRMFSHNPLVLHHKVSFVLLAQLPKKL</sequence>
<organism evidence="1 2">
    <name type="scientific">Puccinia striiformis</name>
    <dbReference type="NCBI Taxonomy" id="27350"/>
    <lineage>
        <taxon>Eukaryota</taxon>
        <taxon>Fungi</taxon>
        <taxon>Dikarya</taxon>
        <taxon>Basidiomycota</taxon>
        <taxon>Pucciniomycotina</taxon>
        <taxon>Pucciniomycetes</taxon>
        <taxon>Pucciniales</taxon>
        <taxon>Pucciniaceae</taxon>
        <taxon>Puccinia</taxon>
    </lineage>
</organism>
<name>A0A2S4WBB5_9BASI</name>
<reference evidence="2" key="2">
    <citation type="journal article" date="2018" name="BMC Genomics">
        <title>Genomic insights into host adaptation between the wheat stripe rust pathogen (Puccinia striiformis f. sp. tritici) and the barley stripe rust pathogen (Puccinia striiformis f. sp. hordei).</title>
        <authorList>
            <person name="Xia C."/>
            <person name="Wang M."/>
            <person name="Yin C."/>
            <person name="Cornejo O.E."/>
            <person name="Hulbert S.H."/>
            <person name="Chen X."/>
        </authorList>
    </citation>
    <scope>NUCLEOTIDE SEQUENCE [LARGE SCALE GENOMIC DNA]</scope>
    <source>
        <strain evidence="2">93TX-2</strain>
    </source>
</reference>
<protein>
    <submittedName>
        <fullName evidence="1">Uncharacterized protein</fullName>
    </submittedName>
</protein>
<dbReference type="VEuPathDB" id="FungiDB:PSHT_05186"/>